<dbReference type="InterPro" id="IPR038739">
    <property type="entry name" value="ARMC8/Vid28"/>
</dbReference>
<dbReference type="OrthoDB" id="5559898at2759"/>
<dbReference type="EMBL" id="JADGMS010000016">
    <property type="protein sequence ID" value="KAF9665659.1"/>
    <property type="molecule type" value="Genomic_DNA"/>
</dbReference>
<dbReference type="AlphaFoldDB" id="A0A835MJ44"/>
<evidence type="ECO:0000256" key="4">
    <source>
        <dbReference type="ARBA" id="ARBA00022737"/>
    </source>
</evidence>
<proteinExistence type="predicted"/>
<dbReference type="Gene3D" id="1.25.10.10">
    <property type="entry name" value="Leucine-rich Repeat Variant"/>
    <property type="match status" value="1"/>
</dbReference>
<dbReference type="GO" id="GO:0034657">
    <property type="term" value="C:GID complex"/>
    <property type="evidence" value="ECO:0007669"/>
    <property type="project" value="TreeGrafter"/>
</dbReference>
<evidence type="ECO:0000256" key="3">
    <source>
        <dbReference type="ARBA" id="ARBA00022490"/>
    </source>
</evidence>
<evidence type="ECO:0000313" key="6">
    <source>
        <dbReference type="EMBL" id="KAF9665659.1"/>
    </source>
</evidence>
<organism evidence="6 7">
    <name type="scientific">Salix dunnii</name>
    <dbReference type="NCBI Taxonomy" id="1413687"/>
    <lineage>
        <taxon>Eukaryota</taxon>
        <taxon>Viridiplantae</taxon>
        <taxon>Streptophyta</taxon>
        <taxon>Embryophyta</taxon>
        <taxon>Tracheophyta</taxon>
        <taxon>Spermatophyta</taxon>
        <taxon>Magnoliopsida</taxon>
        <taxon>eudicotyledons</taxon>
        <taxon>Gunneridae</taxon>
        <taxon>Pentapetalae</taxon>
        <taxon>rosids</taxon>
        <taxon>fabids</taxon>
        <taxon>Malpighiales</taxon>
        <taxon>Salicaceae</taxon>
        <taxon>Saliceae</taxon>
        <taxon>Salix</taxon>
    </lineage>
</organism>
<dbReference type="SUPFAM" id="SSF48371">
    <property type="entry name" value="ARM repeat"/>
    <property type="match status" value="1"/>
</dbReference>
<keyword evidence="7" id="KW-1185">Reference proteome</keyword>
<evidence type="ECO:0000256" key="1">
    <source>
        <dbReference type="ARBA" id="ARBA00004123"/>
    </source>
</evidence>
<keyword evidence="4" id="KW-0677">Repeat</keyword>
<comment type="subcellular location">
    <subcellularLocation>
        <location evidence="2">Cytoplasm</location>
    </subcellularLocation>
    <subcellularLocation>
        <location evidence="1">Nucleus</location>
    </subcellularLocation>
</comment>
<evidence type="ECO:0000313" key="7">
    <source>
        <dbReference type="Proteomes" id="UP000657918"/>
    </source>
</evidence>
<protein>
    <submittedName>
        <fullName evidence="6">Uncharacterized protein</fullName>
    </submittedName>
</protein>
<accession>A0A835MJ44</accession>
<dbReference type="Proteomes" id="UP000657918">
    <property type="component" value="Chromosome 16"/>
</dbReference>
<gene>
    <name evidence="6" type="ORF">SADUNF_Sadunf16G0145900</name>
</gene>
<dbReference type="GO" id="GO:0005634">
    <property type="term" value="C:nucleus"/>
    <property type="evidence" value="ECO:0007669"/>
    <property type="project" value="UniProtKB-SubCell"/>
</dbReference>
<sequence length="213" mass="23523">MVDAGARSFRMIYQLKLAPSMNLLKKKREEFLISLLNSANENVTGLGASIITHSCVTSVEQSALCDARALKKLISLLEGSISQKNASLESLAAVFKNKPGVILFWIGKDNRVQSFMIKFLQSSGSRLRTAAVWVKVNLTFPCRGAFGQLVQLKNAGMVSQIRNWVNGSCLDVKVTELIPEYHITLLSAFPVREQCGSRMRGQQVPSRDADIMC</sequence>
<name>A0A835MJ44_9ROSI</name>
<dbReference type="GO" id="GO:0043161">
    <property type="term" value="P:proteasome-mediated ubiquitin-dependent protein catabolic process"/>
    <property type="evidence" value="ECO:0007669"/>
    <property type="project" value="TreeGrafter"/>
</dbReference>
<dbReference type="InterPro" id="IPR011989">
    <property type="entry name" value="ARM-like"/>
</dbReference>
<dbReference type="GO" id="GO:0005737">
    <property type="term" value="C:cytoplasm"/>
    <property type="evidence" value="ECO:0007669"/>
    <property type="project" value="UniProtKB-SubCell"/>
</dbReference>
<evidence type="ECO:0000256" key="2">
    <source>
        <dbReference type="ARBA" id="ARBA00004496"/>
    </source>
</evidence>
<dbReference type="PANTHER" id="PTHR15651:SF7">
    <property type="entry name" value="ARMADILLO REPEAT-CONTAINING PROTEIN 8"/>
    <property type="match status" value="1"/>
</dbReference>
<keyword evidence="5" id="KW-0539">Nucleus</keyword>
<keyword evidence="3" id="KW-0963">Cytoplasm</keyword>
<dbReference type="InterPro" id="IPR016024">
    <property type="entry name" value="ARM-type_fold"/>
</dbReference>
<evidence type="ECO:0000256" key="5">
    <source>
        <dbReference type="ARBA" id="ARBA00023242"/>
    </source>
</evidence>
<comment type="caution">
    <text evidence="6">The sequence shown here is derived from an EMBL/GenBank/DDBJ whole genome shotgun (WGS) entry which is preliminary data.</text>
</comment>
<dbReference type="PANTHER" id="PTHR15651">
    <property type="entry name" value="ARMADILLO REPEAT-CONTAINING PROTEIN 8"/>
    <property type="match status" value="1"/>
</dbReference>
<reference evidence="6 7" key="1">
    <citation type="submission" date="2020-10" db="EMBL/GenBank/DDBJ databases">
        <title>Plant Genome Project.</title>
        <authorList>
            <person name="Zhang R.-G."/>
        </authorList>
    </citation>
    <scope>NUCLEOTIDE SEQUENCE [LARGE SCALE GENOMIC DNA]</scope>
    <source>
        <strain evidence="6">FAFU-HL-1</strain>
        <tissue evidence="6">Leaf</tissue>
    </source>
</reference>